<dbReference type="NCBIfam" id="TIGR00254">
    <property type="entry name" value="GGDEF"/>
    <property type="match status" value="1"/>
</dbReference>
<dbReference type="Pfam" id="PF00563">
    <property type="entry name" value="EAL"/>
    <property type="match status" value="1"/>
</dbReference>
<keyword evidence="6" id="KW-1185">Reference proteome</keyword>
<dbReference type="Gene3D" id="3.30.70.270">
    <property type="match status" value="1"/>
</dbReference>
<dbReference type="Pfam" id="PF00990">
    <property type="entry name" value="GGDEF"/>
    <property type="match status" value="1"/>
</dbReference>
<dbReference type="SMART" id="SM00267">
    <property type="entry name" value="GGDEF"/>
    <property type="match status" value="1"/>
</dbReference>
<dbReference type="AlphaFoldDB" id="A0A4Y8WLP3"/>
<evidence type="ECO:0000313" key="5">
    <source>
        <dbReference type="EMBL" id="TFH93221.1"/>
    </source>
</evidence>
<evidence type="ECO:0000259" key="3">
    <source>
        <dbReference type="PROSITE" id="PS50883"/>
    </source>
</evidence>
<feature type="domain" description="EAL" evidence="3">
    <location>
        <begin position="485"/>
        <end position="736"/>
    </location>
</feature>
<dbReference type="PANTHER" id="PTHR33121">
    <property type="entry name" value="CYCLIC DI-GMP PHOSPHODIESTERASE PDEF"/>
    <property type="match status" value="1"/>
</dbReference>
<accession>A0A4Y8WLP3</accession>
<dbReference type="RefSeq" id="WP_134834004.1">
    <property type="nucleotide sequence ID" value="NZ_SATR01000002.1"/>
</dbReference>
<dbReference type="Gene3D" id="3.40.50.2300">
    <property type="match status" value="1"/>
</dbReference>
<dbReference type="InterPro" id="IPR001789">
    <property type="entry name" value="Sig_transdc_resp-reg_receiver"/>
</dbReference>
<dbReference type="CDD" id="cd01948">
    <property type="entry name" value="EAL"/>
    <property type="match status" value="1"/>
</dbReference>
<name>A0A4Y8WLP3_9VIBR</name>
<dbReference type="Gene3D" id="3.20.20.450">
    <property type="entry name" value="EAL domain"/>
    <property type="match status" value="1"/>
</dbReference>
<dbReference type="Proteomes" id="UP000297753">
    <property type="component" value="Unassembled WGS sequence"/>
</dbReference>
<feature type="domain" description="Response regulatory" evidence="2">
    <location>
        <begin position="32"/>
        <end position="156"/>
    </location>
</feature>
<feature type="domain" description="GGDEF" evidence="4">
    <location>
        <begin position="349"/>
        <end position="476"/>
    </location>
</feature>
<dbReference type="InterPro" id="IPR050706">
    <property type="entry name" value="Cyclic-di-GMP_PDE-like"/>
</dbReference>
<protein>
    <submittedName>
        <fullName evidence="5">EAL domain-containing protein</fullName>
    </submittedName>
</protein>
<evidence type="ECO:0000256" key="1">
    <source>
        <dbReference type="PROSITE-ProRule" id="PRU00169"/>
    </source>
</evidence>
<keyword evidence="1" id="KW-0597">Phosphoprotein</keyword>
<dbReference type="OrthoDB" id="9813903at2"/>
<dbReference type="InterPro" id="IPR001633">
    <property type="entry name" value="EAL_dom"/>
</dbReference>
<feature type="modified residue" description="4-aspartylphosphate" evidence="1">
    <location>
        <position position="87"/>
    </location>
</feature>
<dbReference type="PROSITE" id="PS50887">
    <property type="entry name" value="GGDEF"/>
    <property type="match status" value="1"/>
</dbReference>
<proteinExistence type="predicted"/>
<dbReference type="PROSITE" id="PS50110">
    <property type="entry name" value="RESPONSE_REGULATORY"/>
    <property type="match status" value="1"/>
</dbReference>
<dbReference type="GO" id="GO:0071111">
    <property type="term" value="F:cyclic-guanylate-specific phosphodiesterase activity"/>
    <property type="evidence" value="ECO:0007669"/>
    <property type="project" value="InterPro"/>
</dbReference>
<sequence length="739" mass="82952">MENKAESPDDLMLIIEDDDQTDLPALPSHTWRILVVDDDVGVHEATKLALKGLIVEDRPLELLHAYSAQEAQQCLTSEQDIGVVLLDVVMETEHAGLDLVEIIREELELKAIRIVLRTGQPGYAPEMETIRRYDINDYRTKPELTRIRLFTILTSAIRAYKQIRNQQIMRQGLEKVVQASTELAHLHGLKMFAEGAVKQISAIIQIEPDGLICVQEPSGNEEDRAKIIAAAGRYSKFVHSPLDTLDSHKIRESIMRCLDSRTSLLETGLTLYFSTEQGRGLAAYVDIHRPLEDIDRHLLEVFCANLSVGFDNVLLYNKLEEQAFTDSLLRIPNLNSLLRYQLSNPTLNRSSLLVLVDIDDFSAFNDSFGHKVGDLLLKAVARRLTLAFPNCFIARGGSDVFALIGSADEMDTHSILNVFDESFFIDDQPFKIMASVGEVELSTEDNSCLSERYKDAQVALKQAKLHHRGSVIHFSKDMGQCARDRMLLLTELKEALDNNALFLMYQPKYHLESLRLTGVEALLRWRNKKGDLVPPDQFIPLAEQSGMMISIGKFVLKQACQQFHQLLHNGYPGITIAINVSPTQLDEPDFCANLKNAMQENNIPPEQVEVEVTETIAANNLDDIQQALNRVRALGCKVAIDDFGTGFSSLSILHTLPATRLKIDRTFVDAMEQDDSIAKMIVNLGQTLGMEITAEGIETQAQYEQLKAFKCEEGQGWLFAKAMELDELIAFLAKPMQND</sequence>
<reference evidence="5 6" key="1">
    <citation type="submission" date="2019-01" db="EMBL/GenBank/DDBJ databases">
        <title>Vibrio BEI176 sp. nov, a marine bacterium isolated from China: eastern marignal seas.</title>
        <authorList>
            <person name="Li B."/>
        </authorList>
    </citation>
    <scope>NUCLEOTIDE SEQUENCE [LARGE SCALE GENOMIC DNA]</scope>
    <source>
        <strain evidence="5 6">BEI176</strain>
    </source>
</reference>
<dbReference type="InterPro" id="IPR029787">
    <property type="entry name" value="Nucleotide_cyclase"/>
</dbReference>
<dbReference type="SUPFAM" id="SSF141868">
    <property type="entry name" value="EAL domain-like"/>
    <property type="match status" value="1"/>
</dbReference>
<comment type="caution">
    <text evidence="5">The sequence shown here is derived from an EMBL/GenBank/DDBJ whole genome shotgun (WGS) entry which is preliminary data.</text>
</comment>
<dbReference type="GO" id="GO:0000160">
    <property type="term" value="P:phosphorelay signal transduction system"/>
    <property type="evidence" value="ECO:0007669"/>
    <property type="project" value="InterPro"/>
</dbReference>
<evidence type="ECO:0000259" key="2">
    <source>
        <dbReference type="PROSITE" id="PS50110"/>
    </source>
</evidence>
<organism evidence="5 6">
    <name type="scientific">Vibrio ouci</name>
    <dbReference type="NCBI Taxonomy" id="2499078"/>
    <lineage>
        <taxon>Bacteria</taxon>
        <taxon>Pseudomonadati</taxon>
        <taxon>Pseudomonadota</taxon>
        <taxon>Gammaproteobacteria</taxon>
        <taxon>Vibrionales</taxon>
        <taxon>Vibrionaceae</taxon>
        <taxon>Vibrio</taxon>
    </lineage>
</organism>
<dbReference type="PANTHER" id="PTHR33121:SF70">
    <property type="entry name" value="SIGNALING PROTEIN YKOW"/>
    <property type="match status" value="1"/>
</dbReference>
<dbReference type="InterPro" id="IPR000160">
    <property type="entry name" value="GGDEF_dom"/>
</dbReference>
<dbReference type="SUPFAM" id="SSF55073">
    <property type="entry name" value="Nucleotide cyclase"/>
    <property type="match status" value="1"/>
</dbReference>
<evidence type="ECO:0000313" key="6">
    <source>
        <dbReference type="Proteomes" id="UP000297753"/>
    </source>
</evidence>
<dbReference type="PROSITE" id="PS50883">
    <property type="entry name" value="EAL"/>
    <property type="match status" value="1"/>
</dbReference>
<dbReference type="InterPro" id="IPR011006">
    <property type="entry name" value="CheY-like_superfamily"/>
</dbReference>
<dbReference type="InterPro" id="IPR035919">
    <property type="entry name" value="EAL_sf"/>
</dbReference>
<evidence type="ECO:0000259" key="4">
    <source>
        <dbReference type="PROSITE" id="PS50887"/>
    </source>
</evidence>
<dbReference type="Pfam" id="PF11849">
    <property type="entry name" value="DUF3369"/>
    <property type="match status" value="1"/>
</dbReference>
<dbReference type="InterPro" id="IPR021800">
    <property type="entry name" value="DUF3369"/>
</dbReference>
<dbReference type="InterPro" id="IPR043128">
    <property type="entry name" value="Rev_trsase/Diguanyl_cyclase"/>
</dbReference>
<dbReference type="CDD" id="cd01949">
    <property type="entry name" value="GGDEF"/>
    <property type="match status" value="1"/>
</dbReference>
<dbReference type="SMART" id="SM00052">
    <property type="entry name" value="EAL"/>
    <property type="match status" value="1"/>
</dbReference>
<gene>
    <name evidence="5" type="ORF">ELS82_02085</name>
</gene>
<dbReference type="SUPFAM" id="SSF52172">
    <property type="entry name" value="CheY-like"/>
    <property type="match status" value="1"/>
</dbReference>
<dbReference type="EMBL" id="SATR01000002">
    <property type="protein sequence ID" value="TFH93221.1"/>
    <property type="molecule type" value="Genomic_DNA"/>
</dbReference>